<organism evidence="14 15">
    <name type="scientific">Anthostomella pinea</name>
    <dbReference type="NCBI Taxonomy" id="933095"/>
    <lineage>
        <taxon>Eukaryota</taxon>
        <taxon>Fungi</taxon>
        <taxon>Dikarya</taxon>
        <taxon>Ascomycota</taxon>
        <taxon>Pezizomycotina</taxon>
        <taxon>Sordariomycetes</taxon>
        <taxon>Xylariomycetidae</taxon>
        <taxon>Xylariales</taxon>
        <taxon>Xylariaceae</taxon>
        <taxon>Anthostomella</taxon>
    </lineage>
</organism>
<evidence type="ECO:0000256" key="8">
    <source>
        <dbReference type="ARBA" id="ARBA00023002"/>
    </source>
</evidence>
<dbReference type="SUPFAM" id="SSF48264">
    <property type="entry name" value="Cytochrome P450"/>
    <property type="match status" value="1"/>
</dbReference>
<dbReference type="InterPro" id="IPR001128">
    <property type="entry name" value="Cyt_P450"/>
</dbReference>
<evidence type="ECO:0000256" key="6">
    <source>
        <dbReference type="ARBA" id="ARBA00022723"/>
    </source>
</evidence>
<keyword evidence="9 12" id="KW-0408">Iron</keyword>
<dbReference type="GO" id="GO:0016705">
    <property type="term" value="F:oxidoreductase activity, acting on paired donors, with incorporation or reduction of molecular oxygen"/>
    <property type="evidence" value="ECO:0007669"/>
    <property type="project" value="InterPro"/>
</dbReference>
<dbReference type="FunFam" id="1.10.630.10:FF:000063">
    <property type="entry name" value="Cytochrome P450 monooxygenase"/>
    <property type="match status" value="1"/>
</dbReference>
<evidence type="ECO:0000256" key="1">
    <source>
        <dbReference type="ARBA" id="ARBA00001971"/>
    </source>
</evidence>
<dbReference type="CDD" id="cd11061">
    <property type="entry name" value="CYP67-like"/>
    <property type="match status" value="1"/>
</dbReference>
<gene>
    <name evidence="14" type="ORF">KHLLAP_LOCUS1698</name>
</gene>
<keyword evidence="11 13" id="KW-0472">Membrane</keyword>
<comment type="subcellular location">
    <subcellularLocation>
        <location evidence="2">Membrane</location>
    </subcellularLocation>
</comment>
<evidence type="ECO:0000256" key="11">
    <source>
        <dbReference type="ARBA" id="ARBA00023136"/>
    </source>
</evidence>
<evidence type="ECO:0000313" key="14">
    <source>
        <dbReference type="EMBL" id="CAJ2501230.1"/>
    </source>
</evidence>
<dbReference type="AlphaFoldDB" id="A0AAI8VAA2"/>
<sequence>MGPFYFIAALGAGVLSHLAFFRVGEHHLHGMQYALTTIAACIVSIYVPHYFFHTSISTSASSTLALASCYFTGLYASLIIFRIFFHPLKNFPGPLGCKISSAWFATYLLKLDAFRQLQKLHQKNGPFLRIGSNDLSIAHPQAIQAVYGLGTRCRKAAWYDLSYPMVSLQTTRDNALHGRRRRLWSSAFGERNLRDYEKRTSHYRELLINAIEKSESRPMDVAKWFNLFTFDVMGDLAFGNSFQMLETSKEHRAIKLLNSGLTGLGFKLPMWFFRVMIGIPGLARDWWGFMKYCVQQLENRMKNPKTKVDTPDIMSCLLKPSRNKRPTGLDRTLLEGDSQLIVVAGSDTTSTTLTNIFRYLAEQPDQVDHLRAEIDKLPRSELGDYVPTDLADLKHLNGTVNESLRLYPPVPTALPRLTPLEGLTIDGTFIPGNVTVYCPQYVLGRSPECYIRPDELIPERWYSLPELLKDDAGFAPFSAGHYGCIAKPLALLNVRGTVARIVADYDVQVAPGQSLAEYDLGMTEHFTLAPPPLNLCFTKRVRSE</sequence>
<comment type="caution">
    <text evidence="14">The sequence shown here is derived from an EMBL/GenBank/DDBJ whole genome shotgun (WGS) entry which is preliminary data.</text>
</comment>
<dbReference type="PRINTS" id="PR00385">
    <property type="entry name" value="P450"/>
</dbReference>
<reference evidence="14" key="1">
    <citation type="submission" date="2023-10" db="EMBL/GenBank/DDBJ databases">
        <authorList>
            <person name="Hackl T."/>
        </authorList>
    </citation>
    <scope>NUCLEOTIDE SEQUENCE</scope>
</reference>
<evidence type="ECO:0000256" key="7">
    <source>
        <dbReference type="ARBA" id="ARBA00022989"/>
    </source>
</evidence>
<evidence type="ECO:0000256" key="10">
    <source>
        <dbReference type="ARBA" id="ARBA00023033"/>
    </source>
</evidence>
<dbReference type="GO" id="GO:0004497">
    <property type="term" value="F:monooxygenase activity"/>
    <property type="evidence" value="ECO:0007669"/>
    <property type="project" value="UniProtKB-KW"/>
</dbReference>
<evidence type="ECO:0000256" key="12">
    <source>
        <dbReference type="PIRSR" id="PIRSR602401-1"/>
    </source>
</evidence>
<dbReference type="GO" id="GO:0005506">
    <property type="term" value="F:iron ion binding"/>
    <property type="evidence" value="ECO:0007669"/>
    <property type="project" value="InterPro"/>
</dbReference>
<dbReference type="PANTHER" id="PTHR24305:SF112">
    <property type="entry name" value="L-ORNITHINE-N5-MONOOXYGENASE (EUROFUNG)"/>
    <property type="match status" value="1"/>
</dbReference>
<keyword evidence="5 13" id="KW-0812">Transmembrane</keyword>
<keyword evidence="8" id="KW-0560">Oxidoreductase</keyword>
<accession>A0AAI8VAA2</accession>
<dbReference type="GO" id="GO:0020037">
    <property type="term" value="F:heme binding"/>
    <property type="evidence" value="ECO:0007669"/>
    <property type="project" value="InterPro"/>
</dbReference>
<dbReference type="Gene3D" id="1.10.630.10">
    <property type="entry name" value="Cytochrome P450"/>
    <property type="match status" value="1"/>
</dbReference>
<dbReference type="Pfam" id="PF00067">
    <property type="entry name" value="p450"/>
    <property type="match status" value="1"/>
</dbReference>
<name>A0AAI8VAA2_9PEZI</name>
<dbReference type="Proteomes" id="UP001295740">
    <property type="component" value="Unassembled WGS sequence"/>
</dbReference>
<feature type="transmembrane region" description="Helical" evidence="13">
    <location>
        <begin position="64"/>
        <end position="85"/>
    </location>
</feature>
<evidence type="ECO:0000256" key="13">
    <source>
        <dbReference type="SAM" id="Phobius"/>
    </source>
</evidence>
<protein>
    <submittedName>
        <fullName evidence="14">Uu.00g040830.m01.CDS01</fullName>
    </submittedName>
</protein>
<keyword evidence="10" id="KW-0503">Monooxygenase</keyword>
<dbReference type="PRINTS" id="PR00463">
    <property type="entry name" value="EP450I"/>
</dbReference>
<keyword evidence="6 12" id="KW-0479">Metal-binding</keyword>
<keyword evidence="4 12" id="KW-0349">Heme</keyword>
<evidence type="ECO:0000256" key="9">
    <source>
        <dbReference type="ARBA" id="ARBA00023004"/>
    </source>
</evidence>
<evidence type="ECO:0000256" key="3">
    <source>
        <dbReference type="ARBA" id="ARBA00010617"/>
    </source>
</evidence>
<dbReference type="EMBL" id="CAUWAG010000003">
    <property type="protein sequence ID" value="CAJ2501230.1"/>
    <property type="molecule type" value="Genomic_DNA"/>
</dbReference>
<comment type="cofactor">
    <cofactor evidence="1 12">
        <name>heme</name>
        <dbReference type="ChEBI" id="CHEBI:30413"/>
    </cofactor>
</comment>
<keyword evidence="15" id="KW-1185">Reference proteome</keyword>
<comment type="similarity">
    <text evidence="3">Belongs to the cytochrome P450 family.</text>
</comment>
<dbReference type="GO" id="GO:0016020">
    <property type="term" value="C:membrane"/>
    <property type="evidence" value="ECO:0007669"/>
    <property type="project" value="UniProtKB-SubCell"/>
</dbReference>
<feature type="transmembrane region" description="Helical" evidence="13">
    <location>
        <begin position="31"/>
        <end position="52"/>
    </location>
</feature>
<feature type="binding site" description="axial binding residue" evidence="12">
    <location>
        <position position="484"/>
    </location>
    <ligand>
        <name>heme</name>
        <dbReference type="ChEBI" id="CHEBI:30413"/>
    </ligand>
    <ligandPart>
        <name>Fe</name>
        <dbReference type="ChEBI" id="CHEBI:18248"/>
    </ligandPart>
</feature>
<dbReference type="PANTHER" id="PTHR24305">
    <property type="entry name" value="CYTOCHROME P450"/>
    <property type="match status" value="1"/>
</dbReference>
<dbReference type="InterPro" id="IPR002401">
    <property type="entry name" value="Cyt_P450_E_grp-I"/>
</dbReference>
<evidence type="ECO:0000313" key="15">
    <source>
        <dbReference type="Proteomes" id="UP001295740"/>
    </source>
</evidence>
<evidence type="ECO:0000256" key="4">
    <source>
        <dbReference type="ARBA" id="ARBA00022617"/>
    </source>
</evidence>
<dbReference type="GO" id="GO:1902181">
    <property type="term" value="P:verruculogen biosynthetic process"/>
    <property type="evidence" value="ECO:0007669"/>
    <property type="project" value="UniProtKB-ARBA"/>
</dbReference>
<evidence type="ECO:0000256" key="5">
    <source>
        <dbReference type="ARBA" id="ARBA00022692"/>
    </source>
</evidence>
<dbReference type="InterPro" id="IPR050121">
    <property type="entry name" value="Cytochrome_P450_monoxygenase"/>
</dbReference>
<dbReference type="InterPro" id="IPR036396">
    <property type="entry name" value="Cyt_P450_sf"/>
</dbReference>
<proteinExistence type="inferred from homology"/>
<evidence type="ECO:0000256" key="2">
    <source>
        <dbReference type="ARBA" id="ARBA00004370"/>
    </source>
</evidence>
<keyword evidence="7 13" id="KW-1133">Transmembrane helix</keyword>